<dbReference type="InterPro" id="IPR041164">
    <property type="entry name" value="LDcluster4"/>
</dbReference>
<dbReference type="GO" id="GO:0008168">
    <property type="term" value="F:methyltransferase activity"/>
    <property type="evidence" value="ECO:0007669"/>
    <property type="project" value="UniProtKB-KW"/>
</dbReference>
<dbReference type="SUPFAM" id="SSF53335">
    <property type="entry name" value="S-adenosyl-L-methionine-dependent methyltransferases"/>
    <property type="match status" value="1"/>
</dbReference>
<dbReference type="PANTHER" id="PTHR43393">
    <property type="entry name" value="CYTOKININ RIBOSIDE 5'-MONOPHOSPHATE PHOSPHORIBOHYDROLASE"/>
    <property type="match status" value="1"/>
</dbReference>
<dbReference type="InterPro" id="IPR052341">
    <property type="entry name" value="LOG_family_nucleotidases"/>
</dbReference>
<dbReference type="Proteomes" id="UP000269410">
    <property type="component" value="Unassembled WGS sequence"/>
</dbReference>
<evidence type="ECO:0000313" key="1">
    <source>
        <dbReference type="EMBL" id="RMD77693.1"/>
    </source>
</evidence>
<reference evidence="1 2" key="1">
    <citation type="submission" date="2018-10" db="EMBL/GenBank/DDBJ databases">
        <title>Thermophilic Lithotrophy and Phototrophy in an Intertidal, Iron-rich, Geothermal Spring.</title>
        <authorList>
            <person name="Ward L.M."/>
            <person name="Idei A."/>
            <person name="Nakagawa M."/>
            <person name="Ueno Y."/>
            <person name="Fischer W."/>
            <person name="Mcglynn S.E."/>
        </authorList>
    </citation>
    <scope>NUCLEOTIDE SEQUENCE [LARGE SCALE GENOMIC DNA]</scope>
    <source>
        <strain evidence="1">J137</strain>
    </source>
</reference>
<keyword evidence="1" id="KW-0489">Methyltransferase</keyword>
<protein>
    <submittedName>
        <fullName evidence="1">Methyltransferase domain-containing protein</fullName>
    </submittedName>
</protein>
<dbReference type="SUPFAM" id="SSF102405">
    <property type="entry name" value="MCP/YpsA-like"/>
    <property type="match status" value="1"/>
</dbReference>
<dbReference type="PANTHER" id="PTHR43393:SF3">
    <property type="entry name" value="LYSINE DECARBOXYLASE-LIKE PROTEIN"/>
    <property type="match status" value="1"/>
</dbReference>
<dbReference type="AlphaFoldDB" id="A0A3M0Z0X6"/>
<organism evidence="1 2">
    <name type="scientific">Candidatus Dojkabacteria bacterium</name>
    <dbReference type="NCBI Taxonomy" id="2099670"/>
    <lineage>
        <taxon>Bacteria</taxon>
        <taxon>Candidatus Dojkabacteria</taxon>
    </lineage>
</organism>
<dbReference type="EMBL" id="RFKV01000009">
    <property type="protein sequence ID" value="RMD77693.1"/>
    <property type="molecule type" value="Genomic_DNA"/>
</dbReference>
<dbReference type="Pfam" id="PF13489">
    <property type="entry name" value="Methyltransf_23"/>
    <property type="match status" value="1"/>
</dbReference>
<dbReference type="InterPro" id="IPR029063">
    <property type="entry name" value="SAM-dependent_MTases_sf"/>
</dbReference>
<gene>
    <name evidence="1" type="ORF">D6810_00305</name>
</gene>
<name>A0A3M0Z0X6_9BACT</name>
<dbReference type="CDD" id="cd02440">
    <property type="entry name" value="AdoMet_MTases"/>
    <property type="match status" value="1"/>
</dbReference>
<dbReference type="GO" id="GO:0005829">
    <property type="term" value="C:cytosol"/>
    <property type="evidence" value="ECO:0007669"/>
    <property type="project" value="TreeGrafter"/>
</dbReference>
<comment type="caution">
    <text evidence="1">The sequence shown here is derived from an EMBL/GenBank/DDBJ whole genome shotgun (WGS) entry which is preliminary data.</text>
</comment>
<proteinExistence type="predicted"/>
<evidence type="ECO:0000313" key="2">
    <source>
        <dbReference type="Proteomes" id="UP000269410"/>
    </source>
</evidence>
<dbReference type="GO" id="GO:0032259">
    <property type="term" value="P:methylation"/>
    <property type="evidence" value="ECO:0007669"/>
    <property type="project" value="UniProtKB-KW"/>
</dbReference>
<dbReference type="Gene3D" id="3.40.50.450">
    <property type="match status" value="1"/>
</dbReference>
<keyword evidence="1" id="KW-0808">Transferase</keyword>
<accession>A0A3M0Z0X6</accession>
<dbReference type="Pfam" id="PF18306">
    <property type="entry name" value="LDcluster4"/>
    <property type="match status" value="1"/>
</dbReference>
<dbReference type="Gene3D" id="3.40.50.150">
    <property type="entry name" value="Vaccinia Virus protein VP39"/>
    <property type="match status" value="1"/>
</dbReference>
<sequence length="424" mass="47770">MPYVGELQKKTDETNNRQVKRDRIINNVTFFGDSAIPEGDPIYNSVWEAARLLAKNGYTIVNGGGPGIMKAATDGAESVNGNTIAVYWEPKLAAFFEGRNLANKADIQEIESNYLMRTLGLIDNGDVFVVCKGGTGTISEFGLVWCLAKLYYGCHKPVILYGDFWDDLIVAIQKAMNIDEIELAVLHRADTPKKLLDLIKSYELAFAHCVRKPVFGDESAFLLNGRAEMTVKNYNKIASEYKVHVKDIKAKEQLDDFIRLVNPPARVLDIGVGTGMDISYLKQKYSVVGIEPVKRFQQISQFENPDCKIENLDIVSGEIGEGVYKGIWARDSLHHIEEKYLDEVFKKISKALVEGGIFYCIVREGKGEIVEKEVKSYGNLERFYHLFTASELIERAEKAGMELIKVNHVQRSHRWLVGVFRKVA</sequence>